<accession>A0AAW4YAP4</accession>
<gene>
    <name evidence="2" type="ORF">LB359_13915</name>
</gene>
<dbReference type="Pfam" id="PF14729">
    <property type="entry name" value="DUF4467"/>
    <property type="match status" value="1"/>
</dbReference>
<evidence type="ECO:0000259" key="1">
    <source>
        <dbReference type="Pfam" id="PF14729"/>
    </source>
</evidence>
<comment type="caution">
    <text evidence="2">The sequence shown here is derived from an EMBL/GenBank/DDBJ whole genome shotgun (WGS) entry which is preliminary data.</text>
</comment>
<feature type="non-terminal residue" evidence="2">
    <location>
        <position position="1"/>
    </location>
</feature>
<sequence>DKIIILAYKPLSNDDEVHYYAYDFSDKRVSYKQDFDSRRYYQQHDADYHEENMTN</sequence>
<dbReference type="InterPro" id="IPR028075">
    <property type="entry name" value="DUF4467"/>
</dbReference>
<feature type="domain" description="DUF4467" evidence="1">
    <location>
        <begin position="1"/>
        <end position="52"/>
    </location>
</feature>
<name>A0AAW4YAP4_STAAU</name>
<organism evidence="2 3">
    <name type="scientific">Staphylococcus aureus</name>
    <dbReference type="NCBI Taxonomy" id="1280"/>
    <lineage>
        <taxon>Bacteria</taxon>
        <taxon>Bacillati</taxon>
        <taxon>Bacillota</taxon>
        <taxon>Bacilli</taxon>
        <taxon>Bacillales</taxon>
        <taxon>Staphylococcaceae</taxon>
        <taxon>Staphylococcus</taxon>
    </lineage>
</organism>
<proteinExistence type="predicted"/>
<evidence type="ECO:0000313" key="2">
    <source>
        <dbReference type="EMBL" id="MCE3363403.1"/>
    </source>
</evidence>
<dbReference type="Gene3D" id="3.10.450.560">
    <property type="match status" value="1"/>
</dbReference>
<reference evidence="2" key="2">
    <citation type="submission" date="2023-08" db="EMBL/GenBank/DDBJ databases">
        <authorList>
            <person name="Zhao H."/>
            <person name="Wang X."/>
        </authorList>
    </citation>
    <scope>NUCLEOTIDE SEQUENCE</scope>
    <source>
        <strain evidence="2">NC-4</strain>
    </source>
</reference>
<evidence type="ECO:0000313" key="3">
    <source>
        <dbReference type="Proteomes" id="UP001200271"/>
    </source>
</evidence>
<protein>
    <submittedName>
        <fullName evidence="2">DUF4467 domain-containing protein</fullName>
    </submittedName>
</protein>
<dbReference type="EMBL" id="JAIUEN010000161">
    <property type="protein sequence ID" value="MCE3363403.1"/>
    <property type="molecule type" value="Genomic_DNA"/>
</dbReference>
<reference evidence="2" key="1">
    <citation type="journal article" date="2021" name="Front Med (Lausanne)">
        <title>The Prevalence and Determinants of Fusidic Acid Resistance Among Methicillin-Resistant Staphylococcus aureus Clinical Isolates in China.</title>
        <authorList>
            <person name="Zhao H."/>
            <person name="Wang X."/>
            <person name="Wang B."/>
            <person name="Xu Y."/>
            <person name="Rao L."/>
            <person name="Wan B."/>
            <person name="Guo Y."/>
            <person name="Wu X."/>
            <person name="Yu J."/>
            <person name="Chen L."/>
            <person name="Li M."/>
            <person name="Yu F."/>
        </authorList>
    </citation>
    <scope>NUCLEOTIDE SEQUENCE</scope>
    <source>
        <strain evidence="2">NC-4</strain>
    </source>
</reference>
<dbReference type="AlphaFoldDB" id="A0AAW4YAP4"/>
<dbReference type="Proteomes" id="UP001200271">
    <property type="component" value="Unassembled WGS sequence"/>
</dbReference>